<dbReference type="OrthoDB" id="9796486at2"/>
<dbReference type="PRINTS" id="PR00371">
    <property type="entry name" value="FPNCR"/>
</dbReference>
<dbReference type="InterPro" id="IPR013112">
    <property type="entry name" value="FAD-bd_8"/>
</dbReference>
<dbReference type="GO" id="GO:0046872">
    <property type="term" value="F:metal ion binding"/>
    <property type="evidence" value="ECO:0007669"/>
    <property type="project" value="UniProtKB-KW"/>
</dbReference>
<dbReference type="CDD" id="cd06198">
    <property type="entry name" value="FNR_like_3"/>
    <property type="match status" value="1"/>
</dbReference>
<comment type="cofactor">
    <cofactor evidence="1">
        <name>FAD</name>
        <dbReference type="ChEBI" id="CHEBI:57692"/>
    </cofactor>
</comment>
<accession>A0A0N8GPD2</accession>
<dbReference type="PANTHER" id="PTHR47354:SF8">
    <property type="entry name" value="1,2-PHENYLACETYL-COA EPOXIDASE, SUBUNIT E"/>
    <property type="match status" value="1"/>
</dbReference>
<keyword evidence="2" id="KW-0285">Flavoprotein</keyword>
<keyword evidence="9" id="KW-0812">Transmembrane</keyword>
<gene>
    <name evidence="11" type="ORF">ADN00_01625</name>
</gene>
<organism evidence="11 12">
    <name type="scientific">Ornatilinea apprima</name>
    <dbReference type="NCBI Taxonomy" id="1134406"/>
    <lineage>
        <taxon>Bacteria</taxon>
        <taxon>Bacillati</taxon>
        <taxon>Chloroflexota</taxon>
        <taxon>Anaerolineae</taxon>
        <taxon>Anaerolineales</taxon>
        <taxon>Anaerolineaceae</taxon>
        <taxon>Ornatilinea</taxon>
    </lineage>
</organism>
<reference evidence="11 12" key="1">
    <citation type="submission" date="2015-07" db="EMBL/GenBank/DDBJ databases">
        <title>Genome sequence of Ornatilinea apprima DSM 23815.</title>
        <authorList>
            <person name="Hemp J."/>
            <person name="Ward L.M."/>
            <person name="Pace L.A."/>
            <person name="Fischer W.W."/>
        </authorList>
    </citation>
    <scope>NUCLEOTIDE SEQUENCE [LARGE SCALE GENOMIC DNA]</scope>
    <source>
        <strain evidence="11 12">P3M-1</strain>
    </source>
</reference>
<evidence type="ECO:0000256" key="9">
    <source>
        <dbReference type="SAM" id="Phobius"/>
    </source>
</evidence>
<keyword evidence="3" id="KW-0001">2Fe-2S</keyword>
<feature type="transmembrane region" description="Helical" evidence="9">
    <location>
        <begin position="177"/>
        <end position="196"/>
    </location>
</feature>
<sequence>MNTSKTLWIAIYFLSPLLPIGLILAAQPYALNSTPLLLSMVLGASAYTFLSWQFVLSARPPFVEKLFGQDKLYRFHAVMAVVSFVLGFAHRQIKVLVFNRQVLISTIALILLAAVIVASPLFLIDLKPKPVAAIKRFSARVFRLKRRTVKRIHNLTLLISGLLLVHVLDSTSAEQSVAARAVYIAYFAVGMGFYLYHQVLRRWLLKSRAWRVEEVTESAPNIHTIKVAPQRGKRFDYQPGQFAFLRVFSPRIESEEHPFTISSSPTQPGYLTFTVKTSGDYTSQVGQIQPGDAVAVDGPYGVFSYLRHKPQGKIVMIAGGIGVTPLLSMLRYMRDADPNHNVQLIWGVQREDELVYREEVEGLKSTLAQFEWVPVMSNQPDWPGEKGFITRELVEKYAVKAGEDPRAMDFYVCGPPVMMEKVIPMLQGMGVPNSRLHFERFGF</sequence>
<dbReference type="SUPFAM" id="SSF63380">
    <property type="entry name" value="Riboflavin synthase domain-like"/>
    <property type="match status" value="1"/>
</dbReference>
<keyword evidence="6" id="KW-0560">Oxidoreductase</keyword>
<keyword evidence="5" id="KW-0274">FAD</keyword>
<dbReference type="AlphaFoldDB" id="A0A0N8GPD2"/>
<evidence type="ECO:0000256" key="6">
    <source>
        <dbReference type="ARBA" id="ARBA00023002"/>
    </source>
</evidence>
<dbReference type="EMBL" id="LGCL01000004">
    <property type="protein sequence ID" value="KPL80570.1"/>
    <property type="molecule type" value="Genomic_DNA"/>
</dbReference>
<keyword evidence="4" id="KW-0479">Metal-binding</keyword>
<keyword evidence="7" id="KW-0408">Iron</keyword>
<dbReference type="InterPro" id="IPR039261">
    <property type="entry name" value="FNR_nucleotide-bd"/>
</dbReference>
<feature type="transmembrane region" description="Helical" evidence="9">
    <location>
        <begin position="7"/>
        <end position="30"/>
    </location>
</feature>
<keyword evidence="8" id="KW-0411">Iron-sulfur</keyword>
<comment type="caution">
    <text evidence="11">The sequence shown here is derived from an EMBL/GenBank/DDBJ whole genome shotgun (WGS) entry which is preliminary data.</text>
</comment>
<proteinExistence type="predicted"/>
<dbReference type="Proteomes" id="UP000050417">
    <property type="component" value="Unassembled WGS sequence"/>
</dbReference>
<keyword evidence="9" id="KW-1133">Transmembrane helix</keyword>
<dbReference type="InterPro" id="IPR017927">
    <property type="entry name" value="FAD-bd_FR_type"/>
</dbReference>
<evidence type="ECO:0000256" key="8">
    <source>
        <dbReference type="ARBA" id="ARBA00023014"/>
    </source>
</evidence>
<dbReference type="STRING" id="1134406.ADN00_01625"/>
<evidence type="ECO:0000259" key="10">
    <source>
        <dbReference type="PROSITE" id="PS51384"/>
    </source>
</evidence>
<feature type="transmembrane region" description="Helical" evidence="9">
    <location>
        <begin position="102"/>
        <end position="126"/>
    </location>
</feature>
<dbReference type="GO" id="GO:0050660">
    <property type="term" value="F:flavin adenine dinucleotide binding"/>
    <property type="evidence" value="ECO:0007669"/>
    <property type="project" value="TreeGrafter"/>
</dbReference>
<dbReference type="SUPFAM" id="SSF52343">
    <property type="entry name" value="Ferredoxin reductase-like, C-terminal NADP-linked domain"/>
    <property type="match status" value="1"/>
</dbReference>
<dbReference type="PANTHER" id="PTHR47354">
    <property type="entry name" value="NADH OXIDOREDUCTASE HCR"/>
    <property type="match status" value="1"/>
</dbReference>
<dbReference type="Pfam" id="PF00175">
    <property type="entry name" value="NAD_binding_1"/>
    <property type="match status" value="1"/>
</dbReference>
<evidence type="ECO:0000256" key="5">
    <source>
        <dbReference type="ARBA" id="ARBA00022827"/>
    </source>
</evidence>
<evidence type="ECO:0000256" key="2">
    <source>
        <dbReference type="ARBA" id="ARBA00022630"/>
    </source>
</evidence>
<dbReference type="Gene3D" id="3.40.50.80">
    <property type="entry name" value="Nucleotide-binding domain of ferredoxin-NADP reductase (FNR) module"/>
    <property type="match status" value="1"/>
</dbReference>
<evidence type="ECO:0000313" key="12">
    <source>
        <dbReference type="Proteomes" id="UP000050417"/>
    </source>
</evidence>
<feature type="transmembrane region" description="Helical" evidence="9">
    <location>
        <begin position="152"/>
        <end position="171"/>
    </location>
</feature>
<keyword evidence="12" id="KW-1185">Reference proteome</keyword>
<feature type="transmembrane region" description="Helical" evidence="9">
    <location>
        <begin position="72"/>
        <end position="90"/>
    </location>
</feature>
<evidence type="ECO:0000256" key="7">
    <source>
        <dbReference type="ARBA" id="ARBA00023004"/>
    </source>
</evidence>
<feature type="transmembrane region" description="Helical" evidence="9">
    <location>
        <begin position="36"/>
        <end position="56"/>
    </location>
</feature>
<dbReference type="InterPro" id="IPR001433">
    <property type="entry name" value="OxRdtase_FAD/NAD-bd"/>
</dbReference>
<evidence type="ECO:0000256" key="3">
    <source>
        <dbReference type="ARBA" id="ARBA00022714"/>
    </source>
</evidence>
<dbReference type="Gene3D" id="2.40.30.10">
    <property type="entry name" value="Translation factors"/>
    <property type="match status" value="1"/>
</dbReference>
<evidence type="ECO:0000313" key="11">
    <source>
        <dbReference type="EMBL" id="KPL80570.1"/>
    </source>
</evidence>
<evidence type="ECO:0000256" key="1">
    <source>
        <dbReference type="ARBA" id="ARBA00001974"/>
    </source>
</evidence>
<dbReference type="RefSeq" id="WP_075061216.1">
    <property type="nucleotide sequence ID" value="NZ_LGCL01000004.1"/>
</dbReference>
<dbReference type="InterPro" id="IPR017938">
    <property type="entry name" value="Riboflavin_synthase-like_b-brl"/>
</dbReference>
<evidence type="ECO:0000256" key="4">
    <source>
        <dbReference type="ARBA" id="ARBA00022723"/>
    </source>
</evidence>
<dbReference type="InterPro" id="IPR001709">
    <property type="entry name" value="Flavoprot_Pyr_Nucl_cyt_Rdtase"/>
</dbReference>
<dbReference type="PROSITE" id="PS51384">
    <property type="entry name" value="FAD_FR"/>
    <property type="match status" value="1"/>
</dbReference>
<dbReference type="Pfam" id="PF08022">
    <property type="entry name" value="FAD_binding_8"/>
    <property type="match status" value="1"/>
</dbReference>
<protein>
    <recommendedName>
        <fullName evidence="10">FAD-binding FR-type domain-containing protein</fullName>
    </recommendedName>
</protein>
<keyword evidence="9" id="KW-0472">Membrane</keyword>
<dbReference type="GO" id="GO:0051537">
    <property type="term" value="F:2 iron, 2 sulfur cluster binding"/>
    <property type="evidence" value="ECO:0007669"/>
    <property type="project" value="UniProtKB-KW"/>
</dbReference>
<dbReference type="PRINTS" id="PR00406">
    <property type="entry name" value="CYTB5RDTASE"/>
</dbReference>
<name>A0A0N8GPD2_9CHLR</name>
<dbReference type="InterPro" id="IPR050415">
    <property type="entry name" value="MRET"/>
</dbReference>
<feature type="domain" description="FAD-binding FR-type" evidence="10">
    <location>
        <begin position="205"/>
        <end position="306"/>
    </location>
</feature>
<dbReference type="GO" id="GO:0016491">
    <property type="term" value="F:oxidoreductase activity"/>
    <property type="evidence" value="ECO:0007669"/>
    <property type="project" value="UniProtKB-KW"/>
</dbReference>